<gene>
    <name evidence="1" type="ORF">CINCED_3A012136</name>
</gene>
<dbReference type="EMBL" id="CABPRJ010001950">
    <property type="protein sequence ID" value="VVC42385.1"/>
    <property type="molecule type" value="Genomic_DNA"/>
</dbReference>
<dbReference type="PANTHER" id="PTHR45913:SF19">
    <property type="entry name" value="LOW QUALITY PROTEIN: ZINC FINGER BED DOMAIN-CONTAINING PROTEIN 5-LIKE"/>
    <property type="match status" value="1"/>
</dbReference>
<dbReference type="AlphaFoldDB" id="A0A5E4NF51"/>
<sequence length="179" mass="21295">MDEDYSRLILYSAVRWLSRRNILSRFYNLREQLLVILTMEESEFNFLGDEEWWTKLSFLTDLFVHLNKLNSSMQGREENILTSSDKIMAFIEKLNFRKTIVNQFNLIMFSRTDLLVVDDKILALIVESIALLEVKMNKYFPSNNIKNYNWVRDPFNVSISDLVDLKLVEEENFCSIKND</sequence>
<dbReference type="PANTHER" id="PTHR45913">
    <property type="entry name" value="EPM2A-INTERACTING PROTEIN 1"/>
    <property type="match status" value="1"/>
</dbReference>
<dbReference type="Proteomes" id="UP000325440">
    <property type="component" value="Unassembled WGS sequence"/>
</dbReference>
<dbReference type="OrthoDB" id="6602040at2759"/>
<reference evidence="1 2" key="1">
    <citation type="submission" date="2019-08" db="EMBL/GenBank/DDBJ databases">
        <authorList>
            <person name="Alioto T."/>
            <person name="Alioto T."/>
            <person name="Gomez Garrido J."/>
        </authorList>
    </citation>
    <scope>NUCLEOTIDE SEQUENCE [LARGE SCALE GENOMIC DNA]</scope>
</reference>
<protein>
    <submittedName>
        <fullName evidence="1">Uncharacterized protein</fullName>
    </submittedName>
</protein>
<proteinExistence type="predicted"/>
<accession>A0A5E4NF51</accession>
<evidence type="ECO:0000313" key="1">
    <source>
        <dbReference type="EMBL" id="VVC42385.1"/>
    </source>
</evidence>
<organism evidence="1 2">
    <name type="scientific">Cinara cedri</name>
    <dbReference type="NCBI Taxonomy" id="506608"/>
    <lineage>
        <taxon>Eukaryota</taxon>
        <taxon>Metazoa</taxon>
        <taxon>Ecdysozoa</taxon>
        <taxon>Arthropoda</taxon>
        <taxon>Hexapoda</taxon>
        <taxon>Insecta</taxon>
        <taxon>Pterygota</taxon>
        <taxon>Neoptera</taxon>
        <taxon>Paraneoptera</taxon>
        <taxon>Hemiptera</taxon>
        <taxon>Sternorrhyncha</taxon>
        <taxon>Aphidomorpha</taxon>
        <taxon>Aphidoidea</taxon>
        <taxon>Aphididae</taxon>
        <taxon>Lachninae</taxon>
        <taxon>Cinara</taxon>
    </lineage>
</organism>
<keyword evidence="2" id="KW-1185">Reference proteome</keyword>
<evidence type="ECO:0000313" key="2">
    <source>
        <dbReference type="Proteomes" id="UP000325440"/>
    </source>
</evidence>
<name>A0A5E4NF51_9HEMI</name>